<dbReference type="PROSITE" id="PS50845">
    <property type="entry name" value="RETICULON"/>
    <property type="match status" value="1"/>
</dbReference>
<protein>
    <recommendedName>
        <fullName evidence="6">Reticulon-like protein</fullName>
    </recommendedName>
</protein>
<feature type="domain" description="Reticulon" evidence="7">
    <location>
        <begin position="57"/>
        <end position="248"/>
    </location>
</feature>
<keyword evidence="4 6" id="KW-1133">Transmembrane helix</keyword>
<evidence type="ECO:0000256" key="2">
    <source>
        <dbReference type="ARBA" id="ARBA00022692"/>
    </source>
</evidence>
<feature type="transmembrane region" description="Helical" evidence="6">
    <location>
        <begin position="71"/>
        <end position="97"/>
    </location>
</feature>
<dbReference type="GO" id="GO:0030424">
    <property type="term" value="C:axon"/>
    <property type="evidence" value="ECO:0007669"/>
    <property type="project" value="TreeGrafter"/>
</dbReference>
<dbReference type="GO" id="GO:0005789">
    <property type="term" value="C:endoplasmic reticulum membrane"/>
    <property type="evidence" value="ECO:0007669"/>
    <property type="project" value="UniProtKB-SubCell"/>
</dbReference>
<dbReference type="AlphaFoldDB" id="R4WCX9"/>
<dbReference type="Pfam" id="PF02453">
    <property type="entry name" value="Reticulon"/>
    <property type="match status" value="1"/>
</dbReference>
<accession>R4WCX9</accession>
<keyword evidence="5 6" id="KW-0472">Membrane</keyword>
<evidence type="ECO:0000259" key="7">
    <source>
        <dbReference type="PROSITE" id="PS50845"/>
    </source>
</evidence>
<dbReference type="PANTHER" id="PTHR45799">
    <property type="entry name" value="RETICULON-LIKE PROTEIN"/>
    <property type="match status" value="1"/>
</dbReference>
<evidence type="ECO:0000256" key="1">
    <source>
        <dbReference type="ARBA" id="ARBA00004477"/>
    </source>
</evidence>
<comment type="subcellular location">
    <subcellularLocation>
        <location evidence="1 6">Endoplasmic reticulum membrane</location>
        <topology evidence="1 6">Multi-pass membrane protein</topology>
    </subcellularLocation>
</comment>
<dbReference type="EMBL" id="AK417029">
    <property type="protein sequence ID" value="BAN20244.1"/>
    <property type="molecule type" value="mRNA"/>
</dbReference>
<feature type="transmembrane region" description="Helical" evidence="6">
    <location>
        <begin position="175"/>
        <end position="201"/>
    </location>
</feature>
<dbReference type="InterPro" id="IPR003388">
    <property type="entry name" value="Reticulon"/>
</dbReference>
<dbReference type="Gene3D" id="1.20.5.2480">
    <property type="match status" value="1"/>
</dbReference>
<reference evidence="8" key="1">
    <citation type="journal article" date="2013" name="PLoS ONE">
        <title>Gene expression in gut symbiotic organ of stinkbug affected by extracellular bacterial symbiont.</title>
        <authorList>
            <person name="Futahashi R."/>
            <person name="Tanaka K."/>
            <person name="Tanahashi M."/>
            <person name="Nikoh N."/>
            <person name="Kikuchi Y."/>
            <person name="Lee B.L."/>
            <person name="Fukatsu T."/>
        </authorList>
    </citation>
    <scope>NUCLEOTIDE SEQUENCE</scope>
    <source>
        <tissue evidence="8">Midgut</tissue>
    </source>
</reference>
<evidence type="ECO:0000313" key="8">
    <source>
        <dbReference type="EMBL" id="BAN20244.1"/>
    </source>
</evidence>
<sequence length="248" mass="27625">MDEVKEVVEEVAAEIASAAKEVIAEIAHHQPKPKHEEECPFKTIDAWFNPARLHPQVESLVYWRDPKKSGIVFGILMVTLLSLTTFSLISVVAYLGLLTLAGTISFRIYKNIMQAVQKTSDGHPFKNLLDIDISLPEDKVAEISRLATQHVNAAISALRSLFLVEDLVDSIKGLVLFWALTYVGAVFNGLTLLIIGVLLVFSLPRLYEKNKDQVDAYIQIAMDKLSIVTNRMRAAIPSGKKDEKPKDQ</sequence>
<evidence type="ECO:0000256" key="5">
    <source>
        <dbReference type="ARBA" id="ARBA00023136"/>
    </source>
</evidence>
<name>R4WCX9_RIPPE</name>
<evidence type="ECO:0000256" key="6">
    <source>
        <dbReference type="RuleBase" id="RU363132"/>
    </source>
</evidence>
<keyword evidence="2 6" id="KW-0812">Transmembrane</keyword>
<proteinExistence type="evidence at transcript level"/>
<evidence type="ECO:0000256" key="4">
    <source>
        <dbReference type="ARBA" id="ARBA00022989"/>
    </source>
</evidence>
<dbReference type="PANTHER" id="PTHR45799:SF2">
    <property type="entry name" value="RETICULON-LIKE PROTEIN"/>
    <property type="match status" value="1"/>
</dbReference>
<keyword evidence="3 6" id="KW-0256">Endoplasmic reticulum</keyword>
<evidence type="ECO:0000256" key="3">
    <source>
        <dbReference type="ARBA" id="ARBA00022824"/>
    </source>
</evidence>
<organism evidence="8">
    <name type="scientific">Riptortus pedestris</name>
    <name type="common">Bean bug</name>
    <dbReference type="NCBI Taxonomy" id="329032"/>
    <lineage>
        <taxon>Eukaryota</taxon>
        <taxon>Metazoa</taxon>
        <taxon>Ecdysozoa</taxon>
        <taxon>Arthropoda</taxon>
        <taxon>Hexapoda</taxon>
        <taxon>Insecta</taxon>
        <taxon>Pterygota</taxon>
        <taxon>Neoptera</taxon>
        <taxon>Paraneoptera</taxon>
        <taxon>Hemiptera</taxon>
        <taxon>Heteroptera</taxon>
        <taxon>Panheteroptera</taxon>
        <taxon>Pentatomomorpha</taxon>
        <taxon>Coreoidea</taxon>
        <taxon>Alydidae</taxon>
        <taxon>Riptortus</taxon>
    </lineage>
</organism>
<dbReference type="InterPro" id="IPR046964">
    <property type="entry name" value="RTN1-4"/>
</dbReference>